<comment type="subunit">
    <text evidence="4">UreD, UreF and UreG form a complex that acts as a GTP-hydrolysis-dependent molecular chaperone, activating the urease apoprotein by helping to assemble the nickel containing metallocenter of UreC. The UreE protein probably delivers the nickel.</text>
</comment>
<dbReference type="HAMAP" id="MF_01384">
    <property type="entry name" value="UreD"/>
    <property type="match status" value="1"/>
</dbReference>
<organism evidence="5 6">
    <name type="scientific">Gilvimarinus algae</name>
    <dbReference type="NCBI Taxonomy" id="3058037"/>
    <lineage>
        <taxon>Bacteria</taxon>
        <taxon>Pseudomonadati</taxon>
        <taxon>Pseudomonadota</taxon>
        <taxon>Gammaproteobacteria</taxon>
        <taxon>Cellvibrionales</taxon>
        <taxon>Cellvibrionaceae</taxon>
        <taxon>Gilvimarinus</taxon>
    </lineage>
</organism>
<keyword evidence="3 4" id="KW-0143">Chaperone</keyword>
<keyword evidence="6" id="KW-1185">Reference proteome</keyword>
<evidence type="ECO:0000256" key="3">
    <source>
        <dbReference type="ARBA" id="ARBA00023186"/>
    </source>
</evidence>
<evidence type="ECO:0000313" key="5">
    <source>
        <dbReference type="EMBL" id="MDO3382124.1"/>
    </source>
</evidence>
<comment type="function">
    <text evidence="4">Required for maturation of urease via the functional incorporation of the urease nickel metallocenter.</text>
</comment>
<comment type="subcellular location">
    <subcellularLocation>
        <location evidence="4">Cytoplasm</location>
    </subcellularLocation>
</comment>
<evidence type="ECO:0000256" key="4">
    <source>
        <dbReference type="HAMAP-Rule" id="MF_01384"/>
    </source>
</evidence>
<dbReference type="EMBL" id="JAULRT010000052">
    <property type="protein sequence ID" value="MDO3382124.1"/>
    <property type="molecule type" value="Genomic_DNA"/>
</dbReference>
<name>A0ABT8TDE1_9GAMM</name>
<evidence type="ECO:0000256" key="2">
    <source>
        <dbReference type="ARBA" id="ARBA00022988"/>
    </source>
</evidence>
<protein>
    <recommendedName>
        <fullName evidence="4">Urease accessory protein UreD</fullName>
    </recommendedName>
</protein>
<evidence type="ECO:0000313" key="6">
    <source>
        <dbReference type="Proteomes" id="UP001168380"/>
    </source>
</evidence>
<comment type="caution">
    <text evidence="5">The sequence shown here is derived from an EMBL/GenBank/DDBJ whole genome shotgun (WGS) entry which is preliminary data.</text>
</comment>
<comment type="similarity">
    <text evidence="1 4">Belongs to the UreD family.</text>
</comment>
<keyword evidence="2 4" id="KW-0996">Nickel insertion</keyword>
<dbReference type="InterPro" id="IPR002669">
    <property type="entry name" value="UreD"/>
</dbReference>
<dbReference type="Proteomes" id="UP001168380">
    <property type="component" value="Unassembled WGS sequence"/>
</dbReference>
<dbReference type="RefSeq" id="WP_302712284.1">
    <property type="nucleotide sequence ID" value="NZ_JAULRT010000052.1"/>
</dbReference>
<dbReference type="PANTHER" id="PTHR33643">
    <property type="entry name" value="UREASE ACCESSORY PROTEIN D"/>
    <property type="match status" value="1"/>
</dbReference>
<proteinExistence type="inferred from homology"/>
<dbReference type="PANTHER" id="PTHR33643:SF1">
    <property type="entry name" value="UREASE ACCESSORY PROTEIN D"/>
    <property type="match status" value="1"/>
</dbReference>
<keyword evidence="4" id="KW-0963">Cytoplasm</keyword>
<reference evidence="5" key="1">
    <citation type="submission" date="2023-07" db="EMBL/GenBank/DDBJ databases">
        <title>Gilvimarinus algae sp. nov., isolated from the surface of Kelp.</title>
        <authorList>
            <person name="Sun Y.Y."/>
            <person name="Gong Y."/>
            <person name="Du Z.J."/>
        </authorList>
    </citation>
    <scope>NUCLEOTIDE SEQUENCE</scope>
    <source>
        <strain evidence="5">SDUM040014</strain>
    </source>
</reference>
<sequence>MYDTESVPPGTAASEVALSTKPDTRAVQIARRWPARLHLEFAHRGGRSCVTRARHHGPLRIQRPFYPEGDLAHVYLLHPPGGLVVGDELQIDLCANKGSRTLVTTPSAGKVYSLLGLKHSDQTTAQCQRVDLSLDDDSLLEWLPQETIVFDGANARLTTRVEAHGSARFCLWDIVCLGRPASGERFSQGQVWQTLEVTIDGQPRLIERNRIAGGDAMMSAPWGLQGCGSFGTLVASVEQSRDAVDDLLQMLAERYPGGSPQWGITQKQGLFIARYLGQSAAQCRQGFSDIWSRIRPALCAREAVWPRIWNT</sequence>
<evidence type="ECO:0000256" key="1">
    <source>
        <dbReference type="ARBA" id="ARBA00007177"/>
    </source>
</evidence>
<gene>
    <name evidence="4" type="primary">ureD</name>
    <name evidence="5" type="ORF">QWI16_08045</name>
</gene>
<accession>A0ABT8TDE1</accession>
<dbReference type="Pfam" id="PF01774">
    <property type="entry name" value="UreD"/>
    <property type="match status" value="1"/>
</dbReference>